<reference evidence="2" key="1">
    <citation type="journal article" date="2023" name="Science">
        <title>Genome structures resolve the early diversification of teleost fishes.</title>
        <authorList>
            <person name="Parey E."/>
            <person name="Louis A."/>
            <person name="Montfort J."/>
            <person name="Bouchez O."/>
            <person name="Roques C."/>
            <person name="Iampietro C."/>
            <person name="Lluch J."/>
            <person name="Castinel A."/>
            <person name="Donnadieu C."/>
            <person name="Desvignes T."/>
            <person name="Floi Bucao C."/>
            <person name="Jouanno E."/>
            <person name="Wen M."/>
            <person name="Mejri S."/>
            <person name="Dirks R."/>
            <person name="Jansen H."/>
            <person name="Henkel C."/>
            <person name="Chen W.J."/>
            <person name="Zahm M."/>
            <person name="Cabau C."/>
            <person name="Klopp C."/>
            <person name="Thompson A.W."/>
            <person name="Robinson-Rechavi M."/>
            <person name="Braasch I."/>
            <person name="Lecointre G."/>
            <person name="Bobe J."/>
            <person name="Postlethwait J.H."/>
            <person name="Berthelot C."/>
            <person name="Roest Crollius H."/>
            <person name="Guiguen Y."/>
        </authorList>
    </citation>
    <scope>NUCLEOTIDE SEQUENCE</scope>
    <source>
        <strain evidence="2">NC1722</strain>
    </source>
</reference>
<protein>
    <submittedName>
        <fullName evidence="2">Uncharacterized protein</fullName>
    </submittedName>
</protein>
<dbReference type="Proteomes" id="UP001221898">
    <property type="component" value="Unassembled WGS sequence"/>
</dbReference>
<evidence type="ECO:0000313" key="3">
    <source>
        <dbReference type="Proteomes" id="UP001221898"/>
    </source>
</evidence>
<name>A0AAD7X4A0_9TELE</name>
<organism evidence="2 3">
    <name type="scientific">Aldrovandia affinis</name>
    <dbReference type="NCBI Taxonomy" id="143900"/>
    <lineage>
        <taxon>Eukaryota</taxon>
        <taxon>Metazoa</taxon>
        <taxon>Chordata</taxon>
        <taxon>Craniata</taxon>
        <taxon>Vertebrata</taxon>
        <taxon>Euteleostomi</taxon>
        <taxon>Actinopterygii</taxon>
        <taxon>Neopterygii</taxon>
        <taxon>Teleostei</taxon>
        <taxon>Notacanthiformes</taxon>
        <taxon>Halosauridae</taxon>
        <taxon>Aldrovandia</taxon>
    </lineage>
</organism>
<evidence type="ECO:0000256" key="1">
    <source>
        <dbReference type="SAM" id="MobiDB-lite"/>
    </source>
</evidence>
<evidence type="ECO:0000313" key="2">
    <source>
        <dbReference type="EMBL" id="KAJ8419158.1"/>
    </source>
</evidence>
<gene>
    <name evidence="2" type="ORF">AAFF_G00006570</name>
</gene>
<accession>A0AAD7X4A0</accession>
<feature type="region of interest" description="Disordered" evidence="1">
    <location>
        <begin position="50"/>
        <end position="81"/>
    </location>
</feature>
<keyword evidence="3" id="KW-1185">Reference proteome</keyword>
<comment type="caution">
    <text evidence="2">The sequence shown here is derived from an EMBL/GenBank/DDBJ whole genome shotgun (WGS) entry which is preliminary data.</text>
</comment>
<proteinExistence type="predicted"/>
<dbReference type="EMBL" id="JAINUG010000001">
    <property type="protein sequence ID" value="KAJ8419158.1"/>
    <property type="molecule type" value="Genomic_DNA"/>
</dbReference>
<dbReference type="AlphaFoldDB" id="A0AAD7X4A0"/>
<sequence>MNVYPMPLDFLPTSTGQRSSHSHSQQCPQRRTLPYLPAWALTPRVTIESNLGAKDSERQQHSNARAISARPRRKHRKANESSLLCPAASFWCDGVNKILTAARGSFPFKSARSKSASNAFEMRRRFSSACGSR</sequence>